<protein>
    <submittedName>
        <fullName evidence="1">Uncharacterized protein</fullName>
    </submittedName>
</protein>
<keyword evidence="2" id="KW-1185">Reference proteome</keyword>
<dbReference type="Proteomes" id="UP000735302">
    <property type="component" value="Unassembled WGS sequence"/>
</dbReference>
<evidence type="ECO:0000313" key="2">
    <source>
        <dbReference type="Proteomes" id="UP000735302"/>
    </source>
</evidence>
<proteinExistence type="predicted"/>
<dbReference type="EMBL" id="BLXT01005065">
    <property type="protein sequence ID" value="GFO19281.1"/>
    <property type="molecule type" value="Genomic_DNA"/>
</dbReference>
<evidence type="ECO:0000313" key="1">
    <source>
        <dbReference type="EMBL" id="GFO19281.1"/>
    </source>
</evidence>
<organism evidence="1 2">
    <name type="scientific">Plakobranchus ocellatus</name>
    <dbReference type="NCBI Taxonomy" id="259542"/>
    <lineage>
        <taxon>Eukaryota</taxon>
        <taxon>Metazoa</taxon>
        <taxon>Spiralia</taxon>
        <taxon>Lophotrochozoa</taxon>
        <taxon>Mollusca</taxon>
        <taxon>Gastropoda</taxon>
        <taxon>Heterobranchia</taxon>
        <taxon>Euthyneura</taxon>
        <taxon>Panpulmonata</taxon>
        <taxon>Sacoglossa</taxon>
        <taxon>Placobranchoidea</taxon>
        <taxon>Plakobranchidae</taxon>
        <taxon>Plakobranchus</taxon>
    </lineage>
</organism>
<gene>
    <name evidence="1" type="ORF">PoB_004578600</name>
</gene>
<name>A0AAV4BFS4_9GAST</name>
<accession>A0AAV4BFS4</accession>
<dbReference type="AlphaFoldDB" id="A0AAV4BFS4"/>
<reference evidence="1 2" key="1">
    <citation type="journal article" date="2021" name="Elife">
        <title>Chloroplast acquisition without the gene transfer in kleptoplastic sea slugs, Plakobranchus ocellatus.</title>
        <authorList>
            <person name="Maeda T."/>
            <person name="Takahashi S."/>
            <person name="Yoshida T."/>
            <person name="Shimamura S."/>
            <person name="Takaki Y."/>
            <person name="Nagai Y."/>
            <person name="Toyoda A."/>
            <person name="Suzuki Y."/>
            <person name="Arimoto A."/>
            <person name="Ishii H."/>
            <person name="Satoh N."/>
            <person name="Nishiyama T."/>
            <person name="Hasebe M."/>
            <person name="Maruyama T."/>
            <person name="Minagawa J."/>
            <person name="Obokata J."/>
            <person name="Shigenobu S."/>
        </authorList>
    </citation>
    <scope>NUCLEOTIDE SEQUENCE [LARGE SCALE GENOMIC DNA]</scope>
</reference>
<comment type="caution">
    <text evidence="1">The sequence shown here is derived from an EMBL/GenBank/DDBJ whole genome shotgun (WGS) entry which is preliminary data.</text>
</comment>
<sequence>MRINISSLFLSVTPDENDHQTSGISHFYSDFSYVPLLSLLGSSLIIPLTALSGPPRISWAQSCFQYGSKKAENLWGKKSQEKKHALELKMAHLTSKRLASLFNDNSDGLSSSSSTKPLSRSSSTTSSFVEHVSIADFFSAESSSAPSSSSESVLATSSVDYTPTYTFSGLNRV</sequence>